<feature type="binding site" evidence="17">
    <location>
        <begin position="396"/>
        <end position="397"/>
    </location>
    <ligand>
        <name>FAD</name>
        <dbReference type="ChEBI" id="CHEBI:57692"/>
    </ligand>
</feature>
<evidence type="ECO:0000256" key="10">
    <source>
        <dbReference type="ARBA" id="ARBA00022853"/>
    </source>
</evidence>
<dbReference type="InterPro" id="IPR009057">
    <property type="entry name" value="Homeodomain-like_sf"/>
</dbReference>
<evidence type="ECO:0000256" key="12">
    <source>
        <dbReference type="ARBA" id="ARBA00023015"/>
    </source>
</evidence>
<evidence type="ECO:0000256" key="7">
    <source>
        <dbReference type="ARBA" id="ARBA00022553"/>
    </source>
</evidence>
<dbReference type="AlphaFoldDB" id="W8B504"/>
<dbReference type="GO" id="GO:0006355">
    <property type="term" value="P:regulation of DNA-templated transcription"/>
    <property type="evidence" value="ECO:0007669"/>
    <property type="project" value="InterPro"/>
</dbReference>
<evidence type="ECO:0000256" key="18">
    <source>
        <dbReference type="PROSITE-ProRule" id="PRU00723"/>
    </source>
</evidence>
<keyword evidence="6" id="KW-0678">Repressor</keyword>
<keyword evidence="12" id="KW-0805">Transcription regulation</keyword>
<dbReference type="GO" id="GO:0005634">
    <property type="term" value="C:nucleus"/>
    <property type="evidence" value="ECO:0007669"/>
    <property type="project" value="UniProtKB-SubCell"/>
</dbReference>
<dbReference type="Gene3D" id="1.10.10.10">
    <property type="entry name" value="Winged helix-like DNA-binding domain superfamily/Winged helix DNA-binding domain"/>
    <property type="match status" value="1"/>
</dbReference>
<keyword evidence="5" id="KW-0158">Chromosome</keyword>
<feature type="compositionally biased region" description="Low complexity" evidence="20">
    <location>
        <begin position="66"/>
        <end position="99"/>
    </location>
</feature>
<dbReference type="InterPro" id="IPR017366">
    <property type="entry name" value="Hist_Lys-spec_deMease"/>
</dbReference>
<keyword evidence="14" id="KW-0804">Transcription</keyword>
<dbReference type="Pfam" id="PF22628">
    <property type="entry name" value="zf-CCCH_10"/>
    <property type="match status" value="1"/>
</dbReference>
<keyword evidence="8" id="KW-0285">Flavoprotein</keyword>
<dbReference type="FunFam" id="3.50.50.60:FF:000029">
    <property type="entry name" value="Lysine-specific histone demethylase"/>
    <property type="match status" value="1"/>
</dbReference>
<evidence type="ECO:0000256" key="14">
    <source>
        <dbReference type="ARBA" id="ARBA00023163"/>
    </source>
</evidence>
<dbReference type="GO" id="GO:0050660">
    <property type="term" value="F:flavin adenine dinucleotide binding"/>
    <property type="evidence" value="ECO:0007669"/>
    <property type="project" value="InterPro"/>
</dbReference>
<proteinExistence type="evidence at transcript level"/>
<feature type="domain" description="SWIRM" evidence="22">
    <location>
        <begin position="238"/>
        <end position="337"/>
    </location>
</feature>
<evidence type="ECO:0000256" key="5">
    <source>
        <dbReference type="ARBA" id="ARBA00022454"/>
    </source>
</evidence>
<feature type="coiled-coil region" evidence="19">
    <location>
        <begin position="498"/>
        <end position="532"/>
    </location>
</feature>
<dbReference type="GO" id="GO:0008168">
    <property type="term" value="F:methyltransferase activity"/>
    <property type="evidence" value="ECO:0007669"/>
    <property type="project" value="UniProtKB-KW"/>
</dbReference>
<evidence type="ECO:0000256" key="3">
    <source>
        <dbReference type="ARBA" id="ARBA00004286"/>
    </source>
</evidence>
<dbReference type="InterPro" id="IPR050281">
    <property type="entry name" value="Flavin_monoamine_oxidase"/>
</dbReference>
<accession>W8B504</accession>
<dbReference type="PANTHER" id="PTHR10742">
    <property type="entry name" value="FLAVIN MONOAMINE OXIDASE"/>
    <property type="match status" value="1"/>
</dbReference>
<evidence type="ECO:0000256" key="20">
    <source>
        <dbReference type="SAM" id="MobiDB-lite"/>
    </source>
</evidence>
<dbReference type="GO" id="GO:0005694">
    <property type="term" value="C:chromosome"/>
    <property type="evidence" value="ECO:0007669"/>
    <property type="project" value="UniProtKB-SubCell"/>
</dbReference>
<dbReference type="Pfam" id="PF01593">
    <property type="entry name" value="Amino_oxidase"/>
    <property type="match status" value="1"/>
</dbReference>
<protein>
    <submittedName>
        <fullName evidence="23">Putative lysine-specific histone demethylase 1</fullName>
    </submittedName>
</protein>
<comment type="similarity">
    <text evidence="4">Belongs to the flavin monoamine oxidase family.</text>
</comment>
<evidence type="ECO:0000256" key="11">
    <source>
        <dbReference type="ARBA" id="ARBA00023002"/>
    </source>
</evidence>
<feature type="compositionally biased region" description="Low complexity" evidence="20">
    <location>
        <begin position="181"/>
        <end position="193"/>
    </location>
</feature>
<dbReference type="FunFam" id="1.10.10.10:FF:000064">
    <property type="entry name" value="Lysine-specific histone demethylase 1A"/>
    <property type="match status" value="1"/>
</dbReference>
<feature type="zinc finger region" description="C3H1-type" evidence="18">
    <location>
        <begin position="22"/>
        <end position="48"/>
    </location>
</feature>
<dbReference type="Gene3D" id="3.50.50.60">
    <property type="entry name" value="FAD/NAD(P)-binding domain"/>
    <property type="match status" value="2"/>
</dbReference>
<dbReference type="GO" id="GO:0008270">
    <property type="term" value="F:zinc ion binding"/>
    <property type="evidence" value="ECO:0007669"/>
    <property type="project" value="UniProtKB-KW"/>
</dbReference>
<comment type="similarity">
    <text evidence="16">Belongs to the muscleblind family.</text>
</comment>
<dbReference type="InterPro" id="IPR054429">
    <property type="entry name" value="Znf-CCCH_Muscleblind-like"/>
</dbReference>
<dbReference type="PANTHER" id="PTHR10742:SF386">
    <property type="entry name" value="LYSINE-SPECIFIC HISTONE DEMETHYLASE 1A"/>
    <property type="match status" value="1"/>
</dbReference>
<dbReference type="PROSITE" id="PS50934">
    <property type="entry name" value="SWIRM"/>
    <property type="match status" value="1"/>
</dbReference>
<dbReference type="Gene3D" id="3.30.1370.210">
    <property type="match status" value="1"/>
</dbReference>
<evidence type="ECO:0000256" key="19">
    <source>
        <dbReference type="SAM" id="Coils"/>
    </source>
</evidence>
<dbReference type="GO" id="GO:0003723">
    <property type="term" value="F:RNA binding"/>
    <property type="evidence" value="ECO:0007669"/>
    <property type="project" value="UniProtKB-ARBA"/>
</dbReference>
<evidence type="ECO:0000256" key="15">
    <source>
        <dbReference type="ARBA" id="ARBA00023242"/>
    </source>
</evidence>
<evidence type="ECO:0000256" key="8">
    <source>
        <dbReference type="ARBA" id="ARBA00022630"/>
    </source>
</evidence>
<dbReference type="EMBL" id="GAMC01018168">
    <property type="protein sequence ID" value="JAB88387.1"/>
    <property type="molecule type" value="mRNA"/>
</dbReference>
<evidence type="ECO:0000256" key="2">
    <source>
        <dbReference type="ARBA" id="ARBA00004123"/>
    </source>
</evidence>
<dbReference type="Pfam" id="PF04433">
    <property type="entry name" value="SWIRM"/>
    <property type="match status" value="1"/>
</dbReference>
<dbReference type="SUPFAM" id="SSF54373">
    <property type="entry name" value="FAD-linked reductases, C-terminal domain"/>
    <property type="match status" value="1"/>
</dbReference>
<evidence type="ECO:0000256" key="16">
    <source>
        <dbReference type="ARBA" id="ARBA00038226"/>
    </source>
</evidence>
<feature type="region of interest" description="Disordered" evidence="20">
    <location>
        <begin position="947"/>
        <end position="967"/>
    </location>
</feature>
<dbReference type="Gene3D" id="3.90.660.10">
    <property type="match status" value="1"/>
</dbReference>
<evidence type="ECO:0000256" key="17">
    <source>
        <dbReference type="PIRSR" id="PIRSR038051-1"/>
    </source>
</evidence>
<dbReference type="Gene3D" id="1.10.287.80">
    <property type="entry name" value="ATP synthase, gamma subunit, helix hairpin domain"/>
    <property type="match status" value="1"/>
</dbReference>
<dbReference type="GO" id="GO:0140682">
    <property type="term" value="F:FAD-dependent H3K4me/H3K4me3 demethylase activity"/>
    <property type="evidence" value="ECO:0007669"/>
    <property type="project" value="UniProtKB-ARBA"/>
</dbReference>
<dbReference type="GO" id="GO:0008284">
    <property type="term" value="P:positive regulation of cell population proliferation"/>
    <property type="evidence" value="ECO:0007669"/>
    <property type="project" value="UniProtKB-ARBA"/>
</dbReference>
<dbReference type="PROSITE" id="PS50103">
    <property type="entry name" value="ZF_C3H1"/>
    <property type="match status" value="1"/>
</dbReference>
<dbReference type="SMART" id="SM00356">
    <property type="entry name" value="ZnF_C3H1"/>
    <property type="match status" value="1"/>
</dbReference>
<dbReference type="SUPFAM" id="SSF51905">
    <property type="entry name" value="FAD/NAD(P)-binding domain"/>
    <property type="match status" value="1"/>
</dbReference>
<name>W8B504_CERCA</name>
<organism evidence="23">
    <name type="scientific">Ceratitis capitata</name>
    <name type="common">Mediterranean fruit fly</name>
    <name type="synonym">Tephritis capitata</name>
    <dbReference type="NCBI Taxonomy" id="7213"/>
    <lineage>
        <taxon>Eukaryota</taxon>
        <taxon>Metazoa</taxon>
        <taxon>Ecdysozoa</taxon>
        <taxon>Arthropoda</taxon>
        <taxon>Hexapoda</taxon>
        <taxon>Insecta</taxon>
        <taxon>Pterygota</taxon>
        <taxon>Neoptera</taxon>
        <taxon>Endopterygota</taxon>
        <taxon>Diptera</taxon>
        <taxon>Brachycera</taxon>
        <taxon>Muscomorpha</taxon>
        <taxon>Tephritoidea</taxon>
        <taxon>Tephritidae</taxon>
        <taxon>Ceratitis</taxon>
        <taxon>Ceratitis</taxon>
    </lineage>
</organism>
<dbReference type="EMBL" id="GAMC01018174">
    <property type="protein sequence ID" value="JAB88381.1"/>
    <property type="molecule type" value="mRNA"/>
</dbReference>
<keyword evidence="18" id="KW-0863">Zinc-finger</keyword>
<evidence type="ECO:0000256" key="9">
    <source>
        <dbReference type="ARBA" id="ARBA00022827"/>
    </source>
</evidence>
<dbReference type="GO" id="GO:0003682">
    <property type="term" value="F:chromatin binding"/>
    <property type="evidence" value="ECO:0007669"/>
    <property type="project" value="TreeGrafter"/>
</dbReference>
<keyword evidence="23" id="KW-0489">Methyltransferase</keyword>
<evidence type="ECO:0000259" key="22">
    <source>
        <dbReference type="PROSITE" id="PS50934"/>
    </source>
</evidence>
<dbReference type="EMBL" id="GAMC01018171">
    <property type="protein sequence ID" value="JAB88384.1"/>
    <property type="molecule type" value="mRNA"/>
</dbReference>
<keyword evidence="18" id="KW-0479">Metal-binding</keyword>
<feature type="compositionally biased region" description="Basic and acidic residues" evidence="20">
    <location>
        <begin position="194"/>
        <end position="208"/>
    </location>
</feature>
<gene>
    <name evidence="23" type="primary">LSDA</name>
</gene>
<evidence type="ECO:0000256" key="4">
    <source>
        <dbReference type="ARBA" id="ARBA00005995"/>
    </source>
</evidence>
<dbReference type="OrthoDB" id="6285980at2759"/>
<feature type="binding site" evidence="17">
    <location>
        <begin position="345"/>
        <end position="373"/>
    </location>
    <ligand>
        <name>FAD</name>
        <dbReference type="ChEBI" id="CHEBI:57692"/>
    </ligand>
</feature>
<dbReference type="InterPro" id="IPR002937">
    <property type="entry name" value="Amino_oxidase"/>
</dbReference>
<keyword evidence="9 17" id="KW-0274">FAD</keyword>
<sequence length="967" mass="106161">MCSRLNCRFVHLTEDDKVEVCDQRVAVCRDHANGQCRRKQCKYYHIPIVLPPANVMAAIINTNSNSGSSSNNNNGNNNTNTNSSTTTTTTSSSSTGTNTETIECVTLISDDSDVEEMSPKRKVPANAAGGSGTPSKNKFDDDSNDAQGGAAGDERRTSRRNKPKVDYYNKPTAGNTDSGDKPSTPSSSSATGGVERRTESGKTRKGDAARSPFPKEITDPREAAAAAAEAYKEILTGLEGAAFQSRLPFDKMTSSEAACFPDIAKTGLVAQRVFLNIRNRLLQMWIENPKQQLIVENAIKDIEPPFDSDPNLVKRIHSFLERQGSINFGIFKRLRPIPTKKLGKVIVIGAGISGLAAAQQLQQFGMDVIVLEARDRVGGRIATFRKNNYIADLGAMVVTGVWGNPMTILSKQIGMEMVPIRQACPLYGACGKPVPKHKDDMIEREFNRLLESASYLSHQLDFNYANDDPISLGRALEWIIKLQEKSVKEKQVQHLTCLAEAQRAVLASQTSIAELREKIKNYKETHAKLLKTRPLRSGDGDTAWVEHEFEIRSTHYEWTKACKEYEEMLKEQETLETKLKAIESNPPSDVYLSSKDRQILDWHFANLEFANATPLSNLSLKHWDQDDDFEFIGNHTTVRNGYSCVPIALTEGLDIRVNTAVKTIKYFDSGVEIVTENLKTNNSSVTYKADIALCTLTLGVLKIATTKVQSQQANTVKFEPPLPEWKQAAIQRLGFGNLNKVVLCFDRIFWDPNTNLFGHVGSTTASRGELFLFWSISQSPVLLALVAGQSAAIMENVSDDVIVGRCIAVLKGIFGNGSVPQPKETVVTRWRADPWARGSYSFVSVGSSGSDYDLLASPVIPKDPGNEDTNQGEDELPRLFFAGEHTIRNYPATVHGAFLSGLREAGRIATYYLGYPEGTPPDIGYSVVEAANTASVGGNVDIVDIAHSTDSSSKTSEEKSNTADSNE</sequence>
<feature type="binding site" evidence="17">
    <location>
        <position position="380"/>
    </location>
    <ligand>
        <name>FAD</name>
        <dbReference type="ChEBI" id="CHEBI:57692"/>
    </ligand>
</feature>
<keyword evidence="11" id="KW-0560">Oxidoreductase</keyword>
<dbReference type="GO" id="GO:0032259">
    <property type="term" value="P:methylation"/>
    <property type="evidence" value="ECO:0007669"/>
    <property type="project" value="UniProtKB-KW"/>
</dbReference>
<evidence type="ECO:0000256" key="1">
    <source>
        <dbReference type="ARBA" id="ARBA00001974"/>
    </source>
</evidence>
<feature type="binding site" evidence="17">
    <location>
        <position position="884"/>
    </location>
    <ligand>
        <name>FAD</name>
        <dbReference type="ChEBI" id="CHEBI:57692"/>
    </ligand>
</feature>
<reference evidence="23" key="2">
    <citation type="journal article" date="2014" name="BMC Genomics">
        <title>A genomic perspective to assessing quality of mass-reared SIT flies used in Mediterranean fruit fly (Ceratitis capitata) eradication in California.</title>
        <authorList>
            <person name="Calla B."/>
            <person name="Hall B."/>
            <person name="Hou S."/>
            <person name="Geib S.M."/>
        </authorList>
    </citation>
    <scope>NUCLEOTIDE SEQUENCE</scope>
</reference>
<dbReference type="InterPro" id="IPR000571">
    <property type="entry name" value="Znf_CCCH"/>
</dbReference>
<evidence type="ECO:0000256" key="13">
    <source>
        <dbReference type="ARBA" id="ARBA00023054"/>
    </source>
</evidence>
<dbReference type="FunFam" id="3.90.660.10:FF:000001">
    <property type="entry name" value="Lysine-specific histone demethylase"/>
    <property type="match status" value="1"/>
</dbReference>
<dbReference type="InterPro" id="IPR036388">
    <property type="entry name" value="WH-like_DNA-bd_sf"/>
</dbReference>
<keyword evidence="18" id="KW-0862">Zinc</keyword>
<evidence type="ECO:0000256" key="6">
    <source>
        <dbReference type="ARBA" id="ARBA00022491"/>
    </source>
</evidence>
<feature type="binding site" evidence="17">
    <location>
        <position position="374"/>
    </location>
    <ligand>
        <name>FAD</name>
        <dbReference type="ChEBI" id="CHEBI:57692"/>
    </ligand>
</feature>
<dbReference type="FunFam" id="1.10.287.80:FF:000002">
    <property type="entry name" value="Lysine-specific histone demethylase 1A"/>
    <property type="match status" value="1"/>
</dbReference>
<evidence type="ECO:0000313" key="23">
    <source>
        <dbReference type="EMBL" id="JAB88381.1"/>
    </source>
</evidence>
<evidence type="ECO:0000259" key="21">
    <source>
        <dbReference type="PROSITE" id="PS50103"/>
    </source>
</evidence>
<feature type="binding site" evidence="17">
    <location>
        <begin position="893"/>
        <end position="894"/>
    </location>
    <ligand>
        <name>FAD</name>
        <dbReference type="ChEBI" id="CHEBI:57692"/>
    </ligand>
</feature>
<feature type="domain" description="C3H1-type" evidence="21">
    <location>
        <begin position="22"/>
        <end position="48"/>
    </location>
</feature>
<keyword evidence="10" id="KW-0156">Chromatin regulator</keyword>
<reference evidence="23" key="1">
    <citation type="submission" date="2013-07" db="EMBL/GenBank/DDBJ databases">
        <authorList>
            <person name="Geib S."/>
        </authorList>
    </citation>
    <scope>NUCLEOTIDE SEQUENCE</scope>
</reference>
<keyword evidence="23" id="KW-0808">Transferase</keyword>
<dbReference type="SUPFAM" id="SSF46689">
    <property type="entry name" value="Homeodomain-like"/>
    <property type="match status" value="1"/>
</dbReference>
<keyword evidence="13 19" id="KW-0175">Coiled coil</keyword>
<dbReference type="InterPro" id="IPR007526">
    <property type="entry name" value="SWIRM"/>
</dbReference>
<keyword evidence="15" id="KW-0539">Nucleus</keyword>
<feature type="region of interest" description="Disordered" evidence="20">
    <location>
        <begin position="66"/>
        <end position="221"/>
    </location>
</feature>
<keyword evidence="7" id="KW-0597">Phosphoprotein</keyword>
<comment type="subcellular location">
    <subcellularLocation>
        <location evidence="3">Chromosome</location>
    </subcellularLocation>
    <subcellularLocation>
        <location evidence="2">Nucleus</location>
    </subcellularLocation>
</comment>
<dbReference type="PIRSF" id="PIRSF038051">
    <property type="entry name" value="Histone_Lys-demethylase"/>
    <property type="match status" value="1"/>
</dbReference>
<dbReference type="InterPro" id="IPR036188">
    <property type="entry name" value="FAD/NAD-bd_sf"/>
</dbReference>
<comment type="cofactor">
    <cofactor evidence="1 17">
        <name>FAD</name>
        <dbReference type="ChEBI" id="CHEBI:57692"/>
    </cofactor>
</comment>